<dbReference type="AlphaFoldDB" id="A0A4Q1BLA5"/>
<proteinExistence type="predicted"/>
<gene>
    <name evidence="1" type="ORF">M231_04225</name>
</gene>
<dbReference type="Proteomes" id="UP000289152">
    <property type="component" value="Unassembled WGS sequence"/>
</dbReference>
<sequence>MITSAQRLLHTRELCENIAQHLCQHDQRSLLLTDKSCFHSVVPSLWTTVYIKCYWAGPDPEAPDIEPWIDLTYSPRGQLYYKYIDTLYFLASETELECPLTAMGYTDRNGWERDWRLTTATIERARQSCPNLQTIHYDVSERTKMVMKISSAQVIDVMWKEAPGKYRSHVWPGVPNQHQKNLVLSDATAPFRQNQLVGGLLSSSANSGHHDPEPGLTLDLTHFNEINRVLQYKHKPSIINVEAMKLDLQYEKKLPMLLEMFGSRLRLLQLNTSDSSAIDHSSTTYLAKILKTGCPVLEEVVFSRSSGERYEAALVRKASSHKSNGPLRISLEGSLGPKVLRFMFKFALEFGRPSHNDYYFLLPPWQHPSLPHVLPPAQWRAWAEADFTTLGLRHPIHVGMIACDDHNKPIPIPMIKKVLFLAEEVHEKREKLEQQVLGARAAMKESGLALSRWEHLLEA</sequence>
<protein>
    <submittedName>
        <fullName evidence="1">Uncharacterized protein</fullName>
    </submittedName>
</protein>
<evidence type="ECO:0000313" key="1">
    <source>
        <dbReference type="EMBL" id="RXK38460.1"/>
    </source>
</evidence>
<keyword evidence="2" id="KW-1185">Reference proteome</keyword>
<accession>A0A4Q1BLA5</accession>
<dbReference type="EMBL" id="SDIL01000047">
    <property type="protein sequence ID" value="RXK38460.1"/>
    <property type="molecule type" value="Genomic_DNA"/>
</dbReference>
<evidence type="ECO:0000313" key="2">
    <source>
        <dbReference type="Proteomes" id="UP000289152"/>
    </source>
</evidence>
<dbReference type="InParanoid" id="A0A4Q1BLA5"/>
<comment type="caution">
    <text evidence="1">The sequence shown here is derived from an EMBL/GenBank/DDBJ whole genome shotgun (WGS) entry which is preliminary data.</text>
</comment>
<name>A0A4Q1BLA5_TREME</name>
<reference evidence="1 2" key="1">
    <citation type="submission" date="2016-06" db="EMBL/GenBank/DDBJ databases">
        <title>Evolution of pathogenesis and genome organization in the Tremellales.</title>
        <authorList>
            <person name="Cuomo C."/>
            <person name="Litvintseva A."/>
            <person name="Heitman J."/>
            <person name="Chen Y."/>
            <person name="Sun S."/>
            <person name="Springer D."/>
            <person name="Dromer F."/>
            <person name="Young S."/>
            <person name="Zeng Q."/>
            <person name="Chapman S."/>
            <person name="Gujja S."/>
            <person name="Saif S."/>
            <person name="Birren B."/>
        </authorList>
    </citation>
    <scope>NUCLEOTIDE SEQUENCE [LARGE SCALE GENOMIC DNA]</scope>
    <source>
        <strain evidence="1 2">ATCC 28783</strain>
    </source>
</reference>
<organism evidence="1 2">
    <name type="scientific">Tremella mesenterica</name>
    <name type="common">Jelly fungus</name>
    <dbReference type="NCBI Taxonomy" id="5217"/>
    <lineage>
        <taxon>Eukaryota</taxon>
        <taxon>Fungi</taxon>
        <taxon>Dikarya</taxon>
        <taxon>Basidiomycota</taxon>
        <taxon>Agaricomycotina</taxon>
        <taxon>Tremellomycetes</taxon>
        <taxon>Tremellales</taxon>
        <taxon>Tremellaceae</taxon>
        <taxon>Tremella</taxon>
    </lineage>
</organism>
<dbReference type="VEuPathDB" id="FungiDB:TREMEDRAFT_66150"/>